<protein>
    <recommendedName>
        <fullName evidence="3">Lipoprotein</fullName>
    </recommendedName>
</protein>
<organism evidence="1 2">
    <name type="scientific">Anaerotignum faecicola</name>
    <dbReference type="NCBI Taxonomy" id="2358141"/>
    <lineage>
        <taxon>Bacteria</taxon>
        <taxon>Bacillati</taxon>
        <taxon>Bacillota</taxon>
        <taxon>Clostridia</taxon>
        <taxon>Lachnospirales</taxon>
        <taxon>Anaerotignaceae</taxon>
        <taxon>Anaerotignum</taxon>
    </lineage>
</organism>
<proteinExistence type="predicted"/>
<sequence>MKKQIGLLLGVLLLIGATGCGKEPQKQDMTGAYNVYEGYLTVKDNQLIVDEIKYIDLADKYWIDSLNLTEEDMLNGYYIYNPSDEKLTFTLNDETRYDFYDTGALFISEDNETRMYTTQEVSEFLKKFDAGNGELGKTPFEIQALEDGRVISIREIFIN</sequence>
<dbReference type="PROSITE" id="PS51257">
    <property type="entry name" value="PROKAR_LIPOPROTEIN"/>
    <property type="match status" value="1"/>
</dbReference>
<accession>A0A401LDW9</accession>
<name>A0A401LDW9_9FIRM</name>
<dbReference type="OrthoDB" id="2068049at2"/>
<dbReference type="Proteomes" id="UP000287361">
    <property type="component" value="Unassembled WGS sequence"/>
</dbReference>
<gene>
    <name evidence="1" type="ORF">KGMB03357_13840</name>
</gene>
<comment type="caution">
    <text evidence="1">The sequence shown here is derived from an EMBL/GenBank/DDBJ whole genome shotgun (WGS) entry which is preliminary data.</text>
</comment>
<evidence type="ECO:0000313" key="1">
    <source>
        <dbReference type="EMBL" id="GCB29723.1"/>
    </source>
</evidence>
<dbReference type="EMBL" id="BHVZ01000002">
    <property type="protein sequence ID" value="GCB29723.1"/>
    <property type="molecule type" value="Genomic_DNA"/>
</dbReference>
<dbReference type="AlphaFoldDB" id="A0A401LDW9"/>
<evidence type="ECO:0008006" key="3">
    <source>
        <dbReference type="Google" id="ProtNLM"/>
    </source>
</evidence>
<reference evidence="1 2" key="1">
    <citation type="submission" date="2018-10" db="EMBL/GenBank/DDBJ databases">
        <title>Draft Genome Sequence of Anaerotignum sp. KCTC 15736.</title>
        <authorList>
            <person name="Choi S.H."/>
            <person name="Kim J.S."/>
            <person name="Kang S.W."/>
            <person name="Lee J.S."/>
            <person name="Park S.H."/>
        </authorList>
    </citation>
    <scope>NUCLEOTIDE SEQUENCE [LARGE SCALE GENOMIC DNA]</scope>
    <source>
        <strain evidence="1 2">KCTC 15736</strain>
    </source>
</reference>
<keyword evidence="2" id="KW-1185">Reference proteome</keyword>
<evidence type="ECO:0000313" key="2">
    <source>
        <dbReference type="Proteomes" id="UP000287361"/>
    </source>
</evidence>